<reference evidence="1" key="2">
    <citation type="journal article" date="2015" name="Fish Shellfish Immunol.">
        <title>Early steps in the European eel (Anguilla anguilla)-Vibrio vulnificus interaction in the gills: Role of the RtxA13 toxin.</title>
        <authorList>
            <person name="Callol A."/>
            <person name="Pajuelo D."/>
            <person name="Ebbesson L."/>
            <person name="Teles M."/>
            <person name="MacKenzie S."/>
            <person name="Amaro C."/>
        </authorList>
    </citation>
    <scope>NUCLEOTIDE SEQUENCE</scope>
</reference>
<protein>
    <submittedName>
        <fullName evidence="1">Uncharacterized protein</fullName>
    </submittedName>
</protein>
<evidence type="ECO:0000313" key="1">
    <source>
        <dbReference type="EMBL" id="JAH64102.1"/>
    </source>
</evidence>
<dbReference type="EMBL" id="GBXM01044475">
    <property type="protein sequence ID" value="JAH64102.1"/>
    <property type="molecule type" value="Transcribed_RNA"/>
</dbReference>
<proteinExistence type="predicted"/>
<accession>A0A0E9UE91</accession>
<reference evidence="1" key="1">
    <citation type="submission" date="2014-11" db="EMBL/GenBank/DDBJ databases">
        <authorList>
            <person name="Amaro Gonzalez C."/>
        </authorList>
    </citation>
    <scope>NUCLEOTIDE SEQUENCE</scope>
</reference>
<name>A0A0E9UE91_ANGAN</name>
<dbReference type="AlphaFoldDB" id="A0A0E9UE91"/>
<sequence length="42" mass="4753">MTFISLRAYFHKFYDGGTGLGYLSCRFSQAGIVTRTVTCQRV</sequence>
<organism evidence="1">
    <name type="scientific">Anguilla anguilla</name>
    <name type="common">European freshwater eel</name>
    <name type="synonym">Muraena anguilla</name>
    <dbReference type="NCBI Taxonomy" id="7936"/>
    <lineage>
        <taxon>Eukaryota</taxon>
        <taxon>Metazoa</taxon>
        <taxon>Chordata</taxon>
        <taxon>Craniata</taxon>
        <taxon>Vertebrata</taxon>
        <taxon>Euteleostomi</taxon>
        <taxon>Actinopterygii</taxon>
        <taxon>Neopterygii</taxon>
        <taxon>Teleostei</taxon>
        <taxon>Anguilliformes</taxon>
        <taxon>Anguillidae</taxon>
        <taxon>Anguilla</taxon>
    </lineage>
</organism>